<feature type="region of interest" description="Disordered" evidence="1">
    <location>
        <begin position="331"/>
        <end position="350"/>
    </location>
</feature>
<sequence length="382" mass="41463">MVEEIYGFLVEAGNSRWELCLWWEAIPRVLLAGSCSWMQMRSEWEIRDEGGGASRAESRVREPQADFQKRGAEVKVACGSESRKVDREWGRQVDNPAVGGLGSGPGPKAGRGGLEEPIGLLKPEAHLDLLREPVPSRASPETVGTLTELEQELLVVGSVGGMEPSLGHLKPTDDTLLDEASRYPRNLKIPIFSLGFGASSPSPPFMGPDGVVLGKVGVISGLVGAVEEARSRVDLREEWLVDLSVHEDRNLSPRASGGEASGPDLAIVPFGGVLESPLVETMALQVEVGDGEEEWSSSCLAKFSHCLGMPTVGFEEEILYLLRRMRGRIDKKNQDKENKKTKSSVTKSSRELKKLEWTVSYKRAKLASNEAKFGGASGLGIK</sequence>
<name>A0A438G5F2_VITVI</name>
<dbReference type="AlphaFoldDB" id="A0A438G5F2"/>
<dbReference type="EMBL" id="QGNW01000583">
    <property type="protein sequence ID" value="RVW67442.1"/>
    <property type="molecule type" value="Genomic_DNA"/>
</dbReference>
<reference evidence="2 3" key="1">
    <citation type="journal article" date="2018" name="PLoS Genet.">
        <title>Population sequencing reveals clonal diversity and ancestral inbreeding in the grapevine cultivar Chardonnay.</title>
        <authorList>
            <person name="Roach M.J."/>
            <person name="Johnson D.L."/>
            <person name="Bohlmann J."/>
            <person name="van Vuuren H.J."/>
            <person name="Jones S.J."/>
            <person name="Pretorius I.S."/>
            <person name="Schmidt S.A."/>
            <person name="Borneman A.R."/>
        </authorList>
    </citation>
    <scope>NUCLEOTIDE SEQUENCE [LARGE SCALE GENOMIC DNA]</scope>
    <source>
        <strain evidence="3">cv. Chardonnay</strain>
        <tissue evidence="2">Leaf</tissue>
    </source>
</reference>
<feature type="region of interest" description="Disordered" evidence="1">
    <location>
        <begin position="85"/>
        <end position="116"/>
    </location>
</feature>
<evidence type="ECO:0000256" key="1">
    <source>
        <dbReference type="SAM" id="MobiDB-lite"/>
    </source>
</evidence>
<evidence type="ECO:0000313" key="3">
    <source>
        <dbReference type="Proteomes" id="UP000288805"/>
    </source>
</evidence>
<feature type="compositionally biased region" description="Gly residues" evidence="1">
    <location>
        <begin position="99"/>
        <end position="112"/>
    </location>
</feature>
<feature type="compositionally biased region" description="Basic and acidic residues" evidence="1">
    <location>
        <begin position="331"/>
        <end position="340"/>
    </location>
</feature>
<gene>
    <name evidence="2" type="ORF">CK203_064164</name>
</gene>
<proteinExistence type="predicted"/>
<dbReference type="Proteomes" id="UP000288805">
    <property type="component" value="Unassembled WGS sequence"/>
</dbReference>
<comment type="caution">
    <text evidence="2">The sequence shown here is derived from an EMBL/GenBank/DDBJ whole genome shotgun (WGS) entry which is preliminary data.</text>
</comment>
<organism evidence="2 3">
    <name type="scientific">Vitis vinifera</name>
    <name type="common">Grape</name>
    <dbReference type="NCBI Taxonomy" id="29760"/>
    <lineage>
        <taxon>Eukaryota</taxon>
        <taxon>Viridiplantae</taxon>
        <taxon>Streptophyta</taxon>
        <taxon>Embryophyta</taxon>
        <taxon>Tracheophyta</taxon>
        <taxon>Spermatophyta</taxon>
        <taxon>Magnoliopsida</taxon>
        <taxon>eudicotyledons</taxon>
        <taxon>Gunneridae</taxon>
        <taxon>Pentapetalae</taxon>
        <taxon>rosids</taxon>
        <taxon>Vitales</taxon>
        <taxon>Vitaceae</taxon>
        <taxon>Viteae</taxon>
        <taxon>Vitis</taxon>
    </lineage>
</organism>
<protein>
    <recommendedName>
        <fullName evidence="4">DUF4283 domain-containing protein</fullName>
    </recommendedName>
</protein>
<evidence type="ECO:0000313" key="2">
    <source>
        <dbReference type="EMBL" id="RVW67442.1"/>
    </source>
</evidence>
<evidence type="ECO:0008006" key="4">
    <source>
        <dbReference type="Google" id="ProtNLM"/>
    </source>
</evidence>
<accession>A0A438G5F2</accession>